<evidence type="ECO:0000313" key="12">
    <source>
        <dbReference type="Proteomes" id="UP001085076"/>
    </source>
</evidence>
<evidence type="ECO:0000313" key="11">
    <source>
        <dbReference type="EMBL" id="KAJ0986645.1"/>
    </source>
</evidence>
<dbReference type="InterPro" id="IPR042617">
    <property type="entry name" value="CTC1-like"/>
</dbReference>
<dbReference type="GO" id="GO:0045740">
    <property type="term" value="P:positive regulation of DNA replication"/>
    <property type="evidence" value="ECO:0007669"/>
    <property type="project" value="TreeGrafter"/>
</dbReference>
<feature type="region of interest" description="Disordered" evidence="9">
    <location>
        <begin position="21"/>
        <end position="55"/>
    </location>
</feature>
<dbReference type="AlphaFoldDB" id="A0A9D5D797"/>
<gene>
    <name evidence="11" type="ORF">J5N97_005001</name>
</gene>
<reference evidence="11" key="2">
    <citation type="journal article" date="2022" name="Hortic Res">
        <title>The genome of Dioscorea zingiberensis sheds light on the biosynthesis, origin and evolution of the medicinally important diosgenin saponins.</title>
        <authorList>
            <person name="Li Y."/>
            <person name="Tan C."/>
            <person name="Li Z."/>
            <person name="Guo J."/>
            <person name="Li S."/>
            <person name="Chen X."/>
            <person name="Wang C."/>
            <person name="Dai X."/>
            <person name="Yang H."/>
            <person name="Song W."/>
            <person name="Hou L."/>
            <person name="Xu J."/>
            <person name="Tong Z."/>
            <person name="Xu A."/>
            <person name="Yuan X."/>
            <person name="Wang W."/>
            <person name="Yang Q."/>
            <person name="Chen L."/>
            <person name="Sun Z."/>
            <person name="Wang K."/>
            <person name="Pan B."/>
            <person name="Chen J."/>
            <person name="Bao Y."/>
            <person name="Liu F."/>
            <person name="Qi X."/>
            <person name="Gang D.R."/>
            <person name="Wen J."/>
            <person name="Li J."/>
        </authorList>
    </citation>
    <scope>NUCLEOTIDE SEQUENCE</scope>
    <source>
        <strain evidence="11">Dzin_1.0</strain>
    </source>
</reference>
<evidence type="ECO:0000256" key="2">
    <source>
        <dbReference type="ARBA" id="ARBA00004574"/>
    </source>
</evidence>
<evidence type="ECO:0000256" key="1">
    <source>
        <dbReference type="ARBA" id="ARBA00004123"/>
    </source>
</evidence>
<dbReference type="OrthoDB" id="2314520at2759"/>
<protein>
    <recommendedName>
        <fullName evidence="4">CST complex subunit CTC1</fullName>
    </recommendedName>
</protein>
<evidence type="ECO:0000256" key="5">
    <source>
        <dbReference type="ARBA" id="ARBA00022454"/>
    </source>
</evidence>
<dbReference type="GO" id="GO:0042162">
    <property type="term" value="F:telomeric DNA binding"/>
    <property type="evidence" value="ECO:0007669"/>
    <property type="project" value="TreeGrafter"/>
</dbReference>
<dbReference type="Proteomes" id="UP001085076">
    <property type="component" value="Miscellaneous, Linkage group lg01"/>
</dbReference>
<keyword evidence="5" id="KW-0158">Chromosome</keyword>
<keyword evidence="7" id="KW-0238">DNA-binding</keyword>
<evidence type="ECO:0000256" key="4">
    <source>
        <dbReference type="ARBA" id="ARBA00016175"/>
    </source>
</evidence>
<proteinExistence type="inferred from homology"/>
<organism evidence="11 12">
    <name type="scientific">Dioscorea zingiberensis</name>
    <dbReference type="NCBI Taxonomy" id="325984"/>
    <lineage>
        <taxon>Eukaryota</taxon>
        <taxon>Viridiplantae</taxon>
        <taxon>Streptophyta</taxon>
        <taxon>Embryophyta</taxon>
        <taxon>Tracheophyta</taxon>
        <taxon>Spermatophyta</taxon>
        <taxon>Magnoliopsida</taxon>
        <taxon>Liliopsida</taxon>
        <taxon>Dioscoreales</taxon>
        <taxon>Dioscoreaceae</taxon>
        <taxon>Dioscorea</taxon>
    </lineage>
</organism>
<evidence type="ECO:0000256" key="9">
    <source>
        <dbReference type="SAM" id="MobiDB-lite"/>
    </source>
</evidence>
<evidence type="ECO:0000256" key="7">
    <source>
        <dbReference type="ARBA" id="ARBA00023125"/>
    </source>
</evidence>
<comment type="similarity">
    <text evidence="3">Belongs to the CTC1 family.</text>
</comment>
<comment type="subcellular location">
    <subcellularLocation>
        <location evidence="2">Chromosome</location>
        <location evidence="2">Telomere</location>
    </subcellularLocation>
    <subcellularLocation>
        <location evidence="1">Nucleus</location>
    </subcellularLocation>
</comment>
<dbReference type="PANTHER" id="PTHR14865:SF2">
    <property type="entry name" value="CST COMPLEX SUBUNIT CTC1"/>
    <property type="match status" value="1"/>
</dbReference>
<name>A0A9D5D797_9LILI</name>
<feature type="compositionally biased region" description="Pro residues" evidence="9">
    <location>
        <begin position="28"/>
        <end position="37"/>
    </location>
</feature>
<accession>A0A9D5D797</accession>
<comment type="caution">
    <text evidence="11">The sequence shown here is derived from an EMBL/GenBank/DDBJ whole genome shotgun (WGS) entry which is preliminary data.</text>
</comment>
<evidence type="ECO:0000256" key="6">
    <source>
        <dbReference type="ARBA" id="ARBA00022895"/>
    </source>
</evidence>
<dbReference type="GO" id="GO:0003697">
    <property type="term" value="F:single-stranded DNA binding"/>
    <property type="evidence" value="ECO:0007669"/>
    <property type="project" value="TreeGrafter"/>
</dbReference>
<keyword evidence="6" id="KW-0779">Telomere</keyword>
<dbReference type="GO" id="GO:0010833">
    <property type="term" value="P:telomere maintenance via telomere lengthening"/>
    <property type="evidence" value="ECO:0007669"/>
    <property type="project" value="TreeGrafter"/>
</dbReference>
<evidence type="ECO:0000256" key="3">
    <source>
        <dbReference type="ARBA" id="ARBA00006332"/>
    </source>
</evidence>
<sequence>MESPRILSLSELLDLSLPLTGAASLSSEPPPSISPPPKKPRPSLPCHTRSSPHAFSPVTHPVLLIGTVRLPSKGHSRCPASKNHCLSFSDTSSTVCCSVLDFDLKILGRKIHVLAWNFVPFKDVCGGLLEVIRWRLSPSEAAVSACPSTLSVSNHGVSQQGRSSALRKLHGVLKAVSPVFMVSSDPRNRIQNPGGVVGFLADISTCKSEACSHCSSVDDVQHLLEQQSIHSFTQQTFLYFVKPTSLWQPVMAKLIGKLILVSGLKKKMVEVGVHSYLMFVATEKTMVSLCQIPCNNMESRVVRPVMNGESVYCGVVTGVYMHGMAVELDNKVWLMITDPLLGPQHSLRVGALSAFVRCHQKEGLAQIYARSYLPEHSFQPKFSSSTGRLQLIDATGKVDAVVSDLRSEINVENIYEVKDYKIVLEGLPTQIYPLRFNLDGPLSCKNIFQRFPYGEVPTGLAIYVHFSLMNSTGVNVPLSCLARVDDQCVRWGELFHLLLVTHKFPATDNFLEVSDISSSCNTYAEAIVLPYYLILPDVYVDNQQSVDLPKRIKSESRCLQCCKTLEKIPCSFTFTSANYQVSVVSGYICNCEGNTWGHMTDAQGFPRILLEFKSDCYHKYQFLRIGGFYIIKCSEEHLECGLQGCHDFKSGKVLVTSYSTLWSLSFSLDDTPNLGEPPLDCSPGFSSVGVDKTFQEIQHPNEISFQQSGSLMLENSDVLLSFTSEETRPVNKGRSKVQDGFIRLIRSLPKCGNVLSVSACTKIMKDTSISHSVAVDPESVKVPLGNLISVSGNIENIHAYCSKSTSHMGLVNVVNTFGLNACSICIHLFEDHHMVRIHGTLSKYAYPVGMAPGVKATFHRVLMTCMSSRCLELVLTPVSFVEINSIWEVDCEEIRGRLISQSSLEVPEKESLNIASFGLTLDMVVGIHILVLEESIPCSVKSQSMSALKLPTVNIPLAGVVYGSIAGNVMDSIGLQQLRSALLELQLVTIAADGKYMD</sequence>
<evidence type="ECO:0000256" key="8">
    <source>
        <dbReference type="ARBA" id="ARBA00023242"/>
    </source>
</evidence>
<dbReference type="InterPro" id="IPR028262">
    <property type="entry name" value="CTC1_plant"/>
</dbReference>
<dbReference type="GO" id="GO:1990879">
    <property type="term" value="C:CST complex"/>
    <property type="evidence" value="ECO:0007669"/>
    <property type="project" value="TreeGrafter"/>
</dbReference>
<reference evidence="11" key="1">
    <citation type="submission" date="2021-03" db="EMBL/GenBank/DDBJ databases">
        <authorList>
            <person name="Li Z."/>
            <person name="Yang C."/>
        </authorList>
    </citation>
    <scope>NUCLEOTIDE SEQUENCE</scope>
    <source>
        <strain evidence="11">Dzin_1.0</strain>
        <tissue evidence="11">Leaf</tissue>
    </source>
</reference>
<dbReference type="PANTHER" id="PTHR14865">
    <property type="entry name" value="CST COMPLEX SUBUNIT CTC1"/>
    <property type="match status" value="1"/>
</dbReference>
<feature type="chain" id="PRO_5039467958" description="CST complex subunit CTC1" evidence="10">
    <location>
        <begin position="23"/>
        <end position="998"/>
    </location>
</feature>
<keyword evidence="10" id="KW-0732">Signal</keyword>
<dbReference type="Pfam" id="PF15491">
    <property type="entry name" value="CTC1_2"/>
    <property type="match status" value="1"/>
</dbReference>
<keyword evidence="12" id="KW-1185">Reference proteome</keyword>
<feature type="signal peptide" evidence="10">
    <location>
        <begin position="1"/>
        <end position="22"/>
    </location>
</feature>
<evidence type="ECO:0000256" key="10">
    <source>
        <dbReference type="SAM" id="SignalP"/>
    </source>
</evidence>
<keyword evidence="8" id="KW-0539">Nucleus</keyword>
<dbReference type="EMBL" id="JAGGNH010000001">
    <property type="protein sequence ID" value="KAJ0986645.1"/>
    <property type="molecule type" value="Genomic_DNA"/>
</dbReference>